<evidence type="ECO:0000256" key="3">
    <source>
        <dbReference type="ARBA" id="ARBA00023125"/>
    </source>
</evidence>
<keyword evidence="4" id="KW-0804">Transcription</keyword>
<keyword evidence="3" id="KW-0238">DNA-binding</keyword>
<evidence type="ECO:0000313" key="7">
    <source>
        <dbReference type="Proteomes" id="UP000306985"/>
    </source>
</evidence>
<reference evidence="6 7" key="1">
    <citation type="submission" date="2019-05" db="EMBL/GenBank/DDBJ databases">
        <title>Nakamurella sp. N5BH11, whole genome shotgun sequence.</title>
        <authorList>
            <person name="Tuo L."/>
        </authorList>
    </citation>
    <scope>NUCLEOTIDE SEQUENCE [LARGE SCALE GENOMIC DNA]</scope>
    <source>
        <strain evidence="6 7">N5BH11</strain>
    </source>
</reference>
<evidence type="ECO:0000256" key="4">
    <source>
        <dbReference type="ARBA" id="ARBA00023163"/>
    </source>
</evidence>
<gene>
    <name evidence="6" type="ORF">FDO65_03520</name>
</gene>
<dbReference type="GO" id="GO:0032993">
    <property type="term" value="C:protein-DNA complex"/>
    <property type="evidence" value="ECO:0007669"/>
    <property type="project" value="TreeGrafter"/>
</dbReference>
<dbReference type="PRINTS" id="PR00039">
    <property type="entry name" value="HTHLYSR"/>
</dbReference>
<dbReference type="PANTHER" id="PTHR30346">
    <property type="entry name" value="TRANSCRIPTIONAL DUAL REGULATOR HCAR-RELATED"/>
    <property type="match status" value="1"/>
</dbReference>
<evidence type="ECO:0000313" key="6">
    <source>
        <dbReference type="EMBL" id="TKV60759.1"/>
    </source>
</evidence>
<dbReference type="SUPFAM" id="SSF46785">
    <property type="entry name" value="Winged helix' DNA-binding domain"/>
    <property type="match status" value="1"/>
</dbReference>
<feature type="domain" description="HTH lysR-type" evidence="5">
    <location>
        <begin position="5"/>
        <end position="62"/>
    </location>
</feature>
<dbReference type="OrthoDB" id="9789529at2"/>
<dbReference type="Gene3D" id="3.40.190.290">
    <property type="match status" value="1"/>
</dbReference>
<dbReference type="Proteomes" id="UP000306985">
    <property type="component" value="Unassembled WGS sequence"/>
</dbReference>
<evidence type="ECO:0000259" key="5">
    <source>
        <dbReference type="PROSITE" id="PS50931"/>
    </source>
</evidence>
<sequence length="304" mass="32619">MLWAMELRSLEYFVAVADERSFTRAAQLCHVTQSTISAQISGLEKQLGEPLFDRSGREVGLTEGGQVLLPYARRCLAAAADARAEFSARAGLERGELRIGTGGGVEHTAIPELLGRLHRERPGIDIHLVEATSGPLLDLLLQGRLHAAVIARPVEALPPTVTAAPLFTGRLVAAFDPAVYRLDEPVSLAELAGHPVISYPTTSALRTRLDAAARDQGVTLAVNYVANDVRLQTAFAREGVGVAVSLGADPALGDLRGLAVRSISPAVPIEKILVWRTDIVACAPLRAFLALWNEWSTDDERRSA</sequence>
<dbReference type="Gene3D" id="1.10.10.10">
    <property type="entry name" value="Winged helix-like DNA-binding domain superfamily/Winged helix DNA-binding domain"/>
    <property type="match status" value="1"/>
</dbReference>
<dbReference type="PROSITE" id="PS50931">
    <property type="entry name" value="HTH_LYSR"/>
    <property type="match status" value="1"/>
</dbReference>
<dbReference type="InterPro" id="IPR005119">
    <property type="entry name" value="LysR_subst-bd"/>
</dbReference>
<protein>
    <submittedName>
        <fullName evidence="6">LysR family transcriptional regulator</fullName>
    </submittedName>
</protein>
<proteinExistence type="inferred from homology"/>
<dbReference type="InterPro" id="IPR000847">
    <property type="entry name" value="LysR_HTH_N"/>
</dbReference>
<comment type="caution">
    <text evidence="6">The sequence shown here is derived from an EMBL/GenBank/DDBJ whole genome shotgun (WGS) entry which is preliminary data.</text>
</comment>
<dbReference type="CDD" id="cd05466">
    <property type="entry name" value="PBP2_LTTR_substrate"/>
    <property type="match status" value="1"/>
</dbReference>
<keyword evidence="7" id="KW-1185">Reference proteome</keyword>
<dbReference type="SUPFAM" id="SSF53850">
    <property type="entry name" value="Periplasmic binding protein-like II"/>
    <property type="match status" value="1"/>
</dbReference>
<accession>A0A4U6QKG4</accession>
<dbReference type="GO" id="GO:0003677">
    <property type="term" value="F:DNA binding"/>
    <property type="evidence" value="ECO:0007669"/>
    <property type="project" value="UniProtKB-KW"/>
</dbReference>
<dbReference type="GO" id="GO:0003700">
    <property type="term" value="F:DNA-binding transcription factor activity"/>
    <property type="evidence" value="ECO:0007669"/>
    <property type="project" value="InterPro"/>
</dbReference>
<dbReference type="PANTHER" id="PTHR30346:SF9">
    <property type="entry name" value="LYSR FAMILY TRANSCRIPTIONAL REGULATOR"/>
    <property type="match status" value="1"/>
</dbReference>
<name>A0A4U6QKG4_9ACTN</name>
<evidence type="ECO:0000256" key="2">
    <source>
        <dbReference type="ARBA" id="ARBA00023015"/>
    </source>
</evidence>
<dbReference type="FunFam" id="1.10.10.10:FF:000001">
    <property type="entry name" value="LysR family transcriptional regulator"/>
    <property type="match status" value="1"/>
</dbReference>
<organism evidence="6 7">
    <name type="scientific">Nakamurella flava</name>
    <dbReference type="NCBI Taxonomy" id="2576308"/>
    <lineage>
        <taxon>Bacteria</taxon>
        <taxon>Bacillati</taxon>
        <taxon>Actinomycetota</taxon>
        <taxon>Actinomycetes</taxon>
        <taxon>Nakamurellales</taxon>
        <taxon>Nakamurellaceae</taxon>
        <taxon>Nakamurella</taxon>
    </lineage>
</organism>
<dbReference type="Pfam" id="PF00126">
    <property type="entry name" value="HTH_1"/>
    <property type="match status" value="1"/>
</dbReference>
<evidence type="ECO:0000256" key="1">
    <source>
        <dbReference type="ARBA" id="ARBA00009437"/>
    </source>
</evidence>
<dbReference type="AlphaFoldDB" id="A0A4U6QKG4"/>
<comment type="similarity">
    <text evidence="1">Belongs to the LysR transcriptional regulatory family.</text>
</comment>
<dbReference type="EMBL" id="SZZH01000001">
    <property type="protein sequence ID" value="TKV60759.1"/>
    <property type="molecule type" value="Genomic_DNA"/>
</dbReference>
<dbReference type="InterPro" id="IPR036390">
    <property type="entry name" value="WH_DNA-bd_sf"/>
</dbReference>
<dbReference type="InterPro" id="IPR036388">
    <property type="entry name" value="WH-like_DNA-bd_sf"/>
</dbReference>
<dbReference type="Pfam" id="PF03466">
    <property type="entry name" value="LysR_substrate"/>
    <property type="match status" value="1"/>
</dbReference>
<keyword evidence="2" id="KW-0805">Transcription regulation</keyword>